<dbReference type="SUPFAM" id="SSF53850">
    <property type="entry name" value="Periplasmic binding protein-like II"/>
    <property type="match status" value="1"/>
</dbReference>
<organism evidence="3">
    <name type="scientific">Caldilinea aerophila</name>
    <dbReference type="NCBI Taxonomy" id="133453"/>
    <lineage>
        <taxon>Bacteria</taxon>
        <taxon>Bacillati</taxon>
        <taxon>Chloroflexota</taxon>
        <taxon>Caldilineae</taxon>
        <taxon>Caldilineales</taxon>
        <taxon>Caldilineaceae</taxon>
        <taxon>Caldilinea</taxon>
    </lineage>
</organism>
<keyword evidence="2" id="KW-1133">Transmembrane helix</keyword>
<dbReference type="PANTHER" id="PTHR30006:SF2">
    <property type="entry name" value="ABC TRANSPORTER SUBSTRATE-BINDING PROTEIN"/>
    <property type="match status" value="1"/>
</dbReference>
<keyword evidence="1" id="KW-0732">Signal</keyword>
<dbReference type="PANTHER" id="PTHR30006">
    <property type="entry name" value="THIAMINE-BINDING PERIPLASMIC PROTEIN-RELATED"/>
    <property type="match status" value="1"/>
</dbReference>
<dbReference type="Gene3D" id="3.40.190.10">
    <property type="entry name" value="Periplasmic binding protein-like II"/>
    <property type="match status" value="2"/>
</dbReference>
<evidence type="ECO:0000256" key="1">
    <source>
        <dbReference type="ARBA" id="ARBA00022729"/>
    </source>
</evidence>
<evidence type="ECO:0000256" key="2">
    <source>
        <dbReference type="SAM" id="Phobius"/>
    </source>
</evidence>
<sequence length="431" mass="47423">MGWSSNGCWTQPAARMSGKAGRHFDGTLFLCHTISAALAVLPDSQLNTFGKWVRRIRIKRERSFSMHRFGRTHLLVPVLLLLAVWLMAACAPVPVPAAPAAAPSAGEGAVQEAASTELNLLCTPQVQWCEGMKAEFEKVYPDITVNFVRMSSGEALTRLRNEKDNPQFDIWWGGPIDSFVAAKLEGLLEPYDSPNLANLADPDRFKDPDNFWAGIYIGTLGFATNQNWLDEHPGVEPPRSWDDLLKPEFKGQIMVAHPSSSGTSYTAMCTVLQLRGEEEGWNYLRQYADQVLQFTKSGAAPAKFVAQGEAAVGIVFSHDIVAEMEKGAPLVLTFPEEGTGYEIGGMGIVKGARNLDAARKWFDWALEPATQELGPQYQAYQAPTVKGAKPSRPELLEVNLIDYDFDYCGSNKAAFVDKFTNEIAAADNLKE</sequence>
<proteinExistence type="predicted"/>
<dbReference type="EMBL" id="DSMG01000066">
    <property type="protein sequence ID" value="HDX31053.1"/>
    <property type="molecule type" value="Genomic_DNA"/>
</dbReference>
<keyword evidence="2" id="KW-0472">Membrane</keyword>
<evidence type="ECO:0000313" key="3">
    <source>
        <dbReference type="EMBL" id="HDX31053.1"/>
    </source>
</evidence>
<keyword evidence="2" id="KW-0812">Transmembrane</keyword>
<gene>
    <name evidence="3" type="ORF">ENQ20_06110</name>
</gene>
<accession>A0A7C1FK22</accession>
<dbReference type="GO" id="GO:0015888">
    <property type="term" value="P:thiamine transport"/>
    <property type="evidence" value="ECO:0007669"/>
    <property type="project" value="TreeGrafter"/>
</dbReference>
<name>A0A7C1FK22_9CHLR</name>
<feature type="transmembrane region" description="Helical" evidence="2">
    <location>
        <begin position="69"/>
        <end position="88"/>
    </location>
</feature>
<protein>
    <submittedName>
        <fullName evidence="3">ABC transporter substrate-binding protein</fullName>
    </submittedName>
</protein>
<dbReference type="GO" id="GO:0030976">
    <property type="term" value="F:thiamine pyrophosphate binding"/>
    <property type="evidence" value="ECO:0007669"/>
    <property type="project" value="TreeGrafter"/>
</dbReference>
<dbReference type="Pfam" id="PF13343">
    <property type="entry name" value="SBP_bac_6"/>
    <property type="match status" value="1"/>
</dbReference>
<reference evidence="3" key="1">
    <citation type="journal article" date="2020" name="mSystems">
        <title>Genome- and Community-Level Interaction Insights into Carbon Utilization and Element Cycling Functions of Hydrothermarchaeota in Hydrothermal Sediment.</title>
        <authorList>
            <person name="Zhou Z."/>
            <person name="Liu Y."/>
            <person name="Xu W."/>
            <person name="Pan J."/>
            <person name="Luo Z.H."/>
            <person name="Li M."/>
        </authorList>
    </citation>
    <scope>NUCLEOTIDE SEQUENCE [LARGE SCALE GENOMIC DNA]</scope>
    <source>
        <strain evidence="3">SpSt-289</strain>
    </source>
</reference>
<dbReference type="CDD" id="cd13544">
    <property type="entry name" value="PBP2_Fbp_like_1"/>
    <property type="match status" value="1"/>
</dbReference>
<dbReference type="AlphaFoldDB" id="A0A7C1FK22"/>
<dbReference type="GO" id="GO:0030288">
    <property type="term" value="C:outer membrane-bounded periplasmic space"/>
    <property type="evidence" value="ECO:0007669"/>
    <property type="project" value="TreeGrafter"/>
</dbReference>
<comment type="caution">
    <text evidence="3">The sequence shown here is derived from an EMBL/GenBank/DDBJ whole genome shotgun (WGS) entry which is preliminary data.</text>
</comment>
<dbReference type="GO" id="GO:0030975">
    <property type="term" value="F:thiamine binding"/>
    <property type="evidence" value="ECO:0007669"/>
    <property type="project" value="TreeGrafter"/>
</dbReference>